<dbReference type="EMBL" id="JANTQA010000026">
    <property type="protein sequence ID" value="KAJ3442363.1"/>
    <property type="molecule type" value="Genomic_DNA"/>
</dbReference>
<organism evidence="4 5">
    <name type="scientific">Anaeramoeba flamelloides</name>
    <dbReference type="NCBI Taxonomy" id="1746091"/>
    <lineage>
        <taxon>Eukaryota</taxon>
        <taxon>Metamonada</taxon>
        <taxon>Anaeramoebidae</taxon>
        <taxon>Anaeramoeba</taxon>
    </lineage>
</organism>
<dbReference type="PRINTS" id="PR00492">
    <property type="entry name" value="RHOGDI"/>
</dbReference>
<reference evidence="4" key="1">
    <citation type="submission" date="2022-08" db="EMBL/GenBank/DDBJ databases">
        <title>Novel sulphate-reducing endosymbionts in the free-living metamonad Anaeramoeba.</title>
        <authorList>
            <person name="Jerlstrom-Hultqvist J."/>
            <person name="Cepicka I."/>
            <person name="Gallot-Lavallee L."/>
            <person name="Salas-Leiva D."/>
            <person name="Curtis B.A."/>
            <person name="Zahonova K."/>
            <person name="Pipaliya S."/>
            <person name="Dacks J."/>
            <person name="Roger A.J."/>
        </authorList>
    </citation>
    <scope>NUCLEOTIDE SEQUENCE</scope>
    <source>
        <strain evidence="4">Busselton2</strain>
    </source>
</reference>
<evidence type="ECO:0000313" key="5">
    <source>
        <dbReference type="Proteomes" id="UP001146793"/>
    </source>
</evidence>
<dbReference type="PANTHER" id="PTHR10980:SF3">
    <property type="entry name" value="LD16419P"/>
    <property type="match status" value="1"/>
</dbReference>
<comment type="similarity">
    <text evidence="2">Belongs to the Rho GDI family.</text>
</comment>
<dbReference type="GO" id="GO:0005829">
    <property type="term" value="C:cytosol"/>
    <property type="evidence" value="ECO:0007669"/>
    <property type="project" value="TreeGrafter"/>
</dbReference>
<dbReference type="FunFam" id="2.70.50.30:FF:000001">
    <property type="entry name" value="Rho GDP-dissociation inhibitor 1"/>
    <property type="match status" value="1"/>
</dbReference>
<accession>A0AAV7ZKZ2</accession>
<comment type="caution">
    <text evidence="4">The sequence shown here is derived from an EMBL/GenBank/DDBJ whole genome shotgun (WGS) entry which is preliminary data.</text>
</comment>
<dbReference type="GO" id="GO:0005094">
    <property type="term" value="F:Rho GDP-dissociation inhibitor activity"/>
    <property type="evidence" value="ECO:0007669"/>
    <property type="project" value="InterPro"/>
</dbReference>
<evidence type="ECO:0000256" key="1">
    <source>
        <dbReference type="ARBA" id="ARBA00004496"/>
    </source>
</evidence>
<dbReference type="InterPro" id="IPR014756">
    <property type="entry name" value="Ig_E-set"/>
</dbReference>
<dbReference type="Proteomes" id="UP001146793">
    <property type="component" value="Unassembled WGS sequence"/>
</dbReference>
<dbReference type="PANTHER" id="PTHR10980">
    <property type="entry name" value="RHO GDP-DISSOCIATION INHIBITOR"/>
    <property type="match status" value="1"/>
</dbReference>
<evidence type="ECO:0008006" key="6">
    <source>
        <dbReference type="Google" id="ProtNLM"/>
    </source>
</evidence>
<dbReference type="GO" id="GO:0016020">
    <property type="term" value="C:membrane"/>
    <property type="evidence" value="ECO:0007669"/>
    <property type="project" value="TreeGrafter"/>
</dbReference>
<protein>
    <recommendedName>
        <fullName evidence="6">Rho GDP-dissociation inhibitor</fullName>
    </recommendedName>
</protein>
<evidence type="ECO:0000256" key="3">
    <source>
        <dbReference type="ARBA" id="ARBA00022490"/>
    </source>
</evidence>
<dbReference type="GO" id="GO:0007266">
    <property type="term" value="P:Rho protein signal transduction"/>
    <property type="evidence" value="ECO:0007669"/>
    <property type="project" value="InterPro"/>
</dbReference>
<evidence type="ECO:0000256" key="2">
    <source>
        <dbReference type="ARBA" id="ARBA00009758"/>
    </source>
</evidence>
<dbReference type="SUPFAM" id="SSF81296">
    <property type="entry name" value="E set domains"/>
    <property type="match status" value="1"/>
</dbReference>
<dbReference type="InterPro" id="IPR000406">
    <property type="entry name" value="Rho_GDI"/>
</dbReference>
<keyword evidence="3" id="KW-0963">Cytoplasm</keyword>
<gene>
    <name evidence="4" type="ORF">M0812_12097</name>
</gene>
<dbReference type="Pfam" id="PF02115">
    <property type="entry name" value="Rho_GDI"/>
    <property type="match status" value="1"/>
</dbReference>
<evidence type="ECO:0000313" key="4">
    <source>
        <dbReference type="EMBL" id="KAJ3442363.1"/>
    </source>
</evidence>
<dbReference type="InterPro" id="IPR024792">
    <property type="entry name" value="RhoGDI_dom_sf"/>
</dbReference>
<dbReference type="AlphaFoldDB" id="A0AAV7ZKZ2"/>
<sequence length="215" mass="25683">MIQLISFFEFFHQAKMSKKEIPQDELPEDATNIIGEKKSKEELLNLDQDDESLTRWKQSLIKENTEDEYGENDKRQVIIKELRVIVKDREDIVFEMEPEEKLKDLKKNPFVLKEGCEYRFKIIFIVRKDIVTGLKWMNFVYKKGIRVDKSNEMIGSYAPQSDPYEYLTPMETAPSGMMARGQYKAKSRFLDDDLNSHLEYEYAFRIRKKWPEEEK</sequence>
<proteinExistence type="inferred from homology"/>
<name>A0AAV7ZKZ2_9EUKA</name>
<comment type="subcellular location">
    <subcellularLocation>
        <location evidence="1">Cytoplasm</location>
    </subcellularLocation>
</comment>
<dbReference type="Gene3D" id="2.70.50.30">
    <property type="entry name" value="Coagulation Factor XIII, subunit A, domain 1"/>
    <property type="match status" value="1"/>
</dbReference>